<dbReference type="AlphaFoldDB" id="K6YT27"/>
<keyword evidence="2" id="KW-1185">Reference proteome</keyword>
<evidence type="ECO:0000313" key="1">
    <source>
        <dbReference type="EMBL" id="GAC27141.1"/>
    </source>
</evidence>
<protein>
    <submittedName>
        <fullName evidence="1">Uncharacterized protein</fullName>
    </submittedName>
</protein>
<reference evidence="2" key="1">
    <citation type="journal article" date="2014" name="Environ. Microbiol.">
        <title>Comparative genomics of the marine bacterial genus Glaciecola reveals the high degree of genomic diversity and genomic characteristic for cold adaptation.</title>
        <authorList>
            <person name="Qin Q.L."/>
            <person name="Xie B.B."/>
            <person name="Yu Y."/>
            <person name="Shu Y.L."/>
            <person name="Rong J.C."/>
            <person name="Zhang Y.J."/>
            <person name="Zhao D.L."/>
            <person name="Chen X.L."/>
            <person name="Zhang X.Y."/>
            <person name="Chen B."/>
            <person name="Zhou B.C."/>
            <person name="Zhang Y.Z."/>
        </authorList>
    </citation>
    <scope>NUCLEOTIDE SEQUENCE [LARGE SCALE GENOMIC DNA]</scope>
    <source>
        <strain evidence="2">ACAM 615</strain>
    </source>
</reference>
<accession>K6YT27</accession>
<organism evidence="1 2">
    <name type="scientific">Brumicola pallidula DSM 14239 = ACAM 615</name>
    <dbReference type="NCBI Taxonomy" id="1121922"/>
    <lineage>
        <taxon>Bacteria</taxon>
        <taxon>Pseudomonadati</taxon>
        <taxon>Pseudomonadota</taxon>
        <taxon>Gammaproteobacteria</taxon>
        <taxon>Alteromonadales</taxon>
        <taxon>Alteromonadaceae</taxon>
        <taxon>Brumicola</taxon>
    </lineage>
</organism>
<gene>
    <name evidence="1" type="ORF">GPAL_0260</name>
</gene>
<proteinExistence type="predicted"/>
<sequence length="37" mass="4027">MKVNNTANNVLIGVGMVFALIPTIAENKPDMRINGNR</sequence>
<dbReference type="EMBL" id="BAEQ01000007">
    <property type="protein sequence ID" value="GAC27141.1"/>
    <property type="molecule type" value="Genomic_DNA"/>
</dbReference>
<name>K6YT27_9ALTE</name>
<evidence type="ECO:0000313" key="2">
    <source>
        <dbReference type="Proteomes" id="UP000006251"/>
    </source>
</evidence>
<dbReference type="Proteomes" id="UP000006251">
    <property type="component" value="Unassembled WGS sequence"/>
</dbReference>
<comment type="caution">
    <text evidence="1">The sequence shown here is derived from an EMBL/GenBank/DDBJ whole genome shotgun (WGS) entry which is preliminary data.</text>
</comment>